<dbReference type="InterPro" id="IPR036052">
    <property type="entry name" value="TrpB-like_PALP_sf"/>
</dbReference>
<reference evidence="5" key="1">
    <citation type="submission" date="2018-05" db="EMBL/GenBank/DDBJ databases">
        <authorList>
            <person name="Lanie J.A."/>
            <person name="Ng W.-L."/>
            <person name="Kazmierczak K.M."/>
            <person name="Andrzejewski T.M."/>
            <person name="Davidsen T.M."/>
            <person name="Wayne K.J."/>
            <person name="Tettelin H."/>
            <person name="Glass J.I."/>
            <person name="Rusch D."/>
            <person name="Podicherti R."/>
            <person name="Tsui H.-C.T."/>
            <person name="Winkler M.E."/>
        </authorList>
    </citation>
    <scope>NUCLEOTIDE SEQUENCE</scope>
</reference>
<keyword evidence="3" id="KW-0456">Lyase</keyword>
<dbReference type="Gene3D" id="3.40.50.1100">
    <property type="match status" value="2"/>
</dbReference>
<dbReference type="InterPro" id="IPR001926">
    <property type="entry name" value="TrpB-like_PALP"/>
</dbReference>
<dbReference type="GO" id="GO:0006565">
    <property type="term" value="P:L-serine catabolic process"/>
    <property type="evidence" value="ECO:0007669"/>
    <property type="project" value="TreeGrafter"/>
</dbReference>
<dbReference type="PANTHER" id="PTHR48078">
    <property type="entry name" value="THREONINE DEHYDRATASE, MITOCHONDRIAL-RELATED"/>
    <property type="match status" value="1"/>
</dbReference>
<gene>
    <name evidence="5" type="ORF">METZ01_LOCUS383451</name>
</gene>
<dbReference type="GO" id="GO:0009097">
    <property type="term" value="P:isoleucine biosynthetic process"/>
    <property type="evidence" value="ECO:0007669"/>
    <property type="project" value="TreeGrafter"/>
</dbReference>
<evidence type="ECO:0000256" key="3">
    <source>
        <dbReference type="ARBA" id="ARBA00023239"/>
    </source>
</evidence>
<evidence type="ECO:0000259" key="4">
    <source>
        <dbReference type="Pfam" id="PF00291"/>
    </source>
</evidence>
<keyword evidence="2" id="KW-0663">Pyridoxal phosphate</keyword>
<name>A0A382U9B9_9ZZZZ</name>
<proteinExistence type="predicted"/>
<dbReference type="SUPFAM" id="SSF53686">
    <property type="entry name" value="Tryptophan synthase beta subunit-like PLP-dependent enzymes"/>
    <property type="match status" value="1"/>
</dbReference>
<protein>
    <recommendedName>
        <fullName evidence="4">Tryptophan synthase beta chain-like PALP domain-containing protein</fullName>
    </recommendedName>
</protein>
<evidence type="ECO:0000256" key="2">
    <source>
        <dbReference type="ARBA" id="ARBA00022898"/>
    </source>
</evidence>
<accession>A0A382U9B9</accession>
<feature type="domain" description="Tryptophan synthase beta chain-like PALP" evidence="4">
    <location>
        <begin position="40"/>
        <end position="100"/>
    </location>
</feature>
<dbReference type="AlphaFoldDB" id="A0A382U9B9"/>
<dbReference type="PANTHER" id="PTHR48078:SF6">
    <property type="entry name" value="L-THREONINE DEHYDRATASE CATABOLIC TDCB"/>
    <property type="match status" value="1"/>
</dbReference>
<sequence length="102" mass="11177">MNDYPTLKQIQRAKEKLGSLIIETPSHPWNDTWLTNGIGRATEIFVKLELLQVTGTFKPRGALNVMLNLDKNQLKRGVTTVSAGNHAIATAYASKVLGTTAK</sequence>
<evidence type="ECO:0000313" key="5">
    <source>
        <dbReference type="EMBL" id="SVD30597.1"/>
    </source>
</evidence>
<comment type="cofactor">
    <cofactor evidence="1">
        <name>pyridoxal 5'-phosphate</name>
        <dbReference type="ChEBI" id="CHEBI:597326"/>
    </cofactor>
</comment>
<dbReference type="GO" id="GO:0006567">
    <property type="term" value="P:L-threonine catabolic process"/>
    <property type="evidence" value="ECO:0007669"/>
    <property type="project" value="TreeGrafter"/>
</dbReference>
<dbReference type="GO" id="GO:0004794">
    <property type="term" value="F:threonine deaminase activity"/>
    <property type="evidence" value="ECO:0007669"/>
    <property type="project" value="TreeGrafter"/>
</dbReference>
<feature type="non-terminal residue" evidence="5">
    <location>
        <position position="102"/>
    </location>
</feature>
<evidence type="ECO:0000256" key="1">
    <source>
        <dbReference type="ARBA" id="ARBA00001933"/>
    </source>
</evidence>
<dbReference type="InterPro" id="IPR050147">
    <property type="entry name" value="Ser/Thr_Dehydratase"/>
</dbReference>
<dbReference type="EMBL" id="UINC01142326">
    <property type="protein sequence ID" value="SVD30597.1"/>
    <property type="molecule type" value="Genomic_DNA"/>
</dbReference>
<dbReference type="Pfam" id="PF00291">
    <property type="entry name" value="PALP"/>
    <property type="match status" value="1"/>
</dbReference>
<organism evidence="5">
    <name type="scientific">marine metagenome</name>
    <dbReference type="NCBI Taxonomy" id="408172"/>
    <lineage>
        <taxon>unclassified sequences</taxon>
        <taxon>metagenomes</taxon>
        <taxon>ecological metagenomes</taxon>
    </lineage>
</organism>
<dbReference type="GO" id="GO:0003941">
    <property type="term" value="F:L-serine ammonia-lyase activity"/>
    <property type="evidence" value="ECO:0007669"/>
    <property type="project" value="TreeGrafter"/>
</dbReference>